<dbReference type="Proteomes" id="UP000298327">
    <property type="component" value="Unassembled WGS sequence"/>
</dbReference>
<comment type="caution">
    <text evidence="1">The sequence shown here is derived from an EMBL/GenBank/DDBJ whole genome shotgun (WGS) entry which is preliminary data.</text>
</comment>
<dbReference type="AlphaFoldDB" id="A0A4Y9Z7S4"/>
<sequence length="75" mass="8170">MIKQKVGNARDTENRDAISLDELANLAGWANKRSRRAIHTHGLRSTQSGGGNRQPHIYEKCTVNGGDIFGKAHGS</sequence>
<gene>
    <name evidence="1" type="ORF">EVG20_g2513</name>
</gene>
<proteinExistence type="predicted"/>
<organism evidence="1 2">
    <name type="scientific">Dentipellis fragilis</name>
    <dbReference type="NCBI Taxonomy" id="205917"/>
    <lineage>
        <taxon>Eukaryota</taxon>
        <taxon>Fungi</taxon>
        <taxon>Dikarya</taxon>
        <taxon>Basidiomycota</taxon>
        <taxon>Agaricomycotina</taxon>
        <taxon>Agaricomycetes</taxon>
        <taxon>Russulales</taxon>
        <taxon>Hericiaceae</taxon>
        <taxon>Dentipellis</taxon>
    </lineage>
</organism>
<reference evidence="1 2" key="1">
    <citation type="submission" date="2019-02" db="EMBL/GenBank/DDBJ databases">
        <title>Genome sequencing of the rare red list fungi Dentipellis fragilis.</title>
        <authorList>
            <person name="Buettner E."/>
            <person name="Kellner H."/>
        </authorList>
    </citation>
    <scope>NUCLEOTIDE SEQUENCE [LARGE SCALE GENOMIC DNA]</scope>
    <source>
        <strain evidence="1 2">DSM 105465</strain>
    </source>
</reference>
<evidence type="ECO:0000313" key="2">
    <source>
        <dbReference type="Proteomes" id="UP000298327"/>
    </source>
</evidence>
<name>A0A4Y9Z7S4_9AGAM</name>
<keyword evidence="2" id="KW-1185">Reference proteome</keyword>
<protein>
    <submittedName>
        <fullName evidence="1">Uncharacterized protein</fullName>
    </submittedName>
</protein>
<dbReference type="EMBL" id="SEOQ01000099">
    <property type="protein sequence ID" value="TFY70484.1"/>
    <property type="molecule type" value="Genomic_DNA"/>
</dbReference>
<accession>A0A4Y9Z7S4</accession>
<evidence type="ECO:0000313" key="1">
    <source>
        <dbReference type="EMBL" id="TFY70484.1"/>
    </source>
</evidence>